<dbReference type="PANTHER" id="PTHR48098">
    <property type="entry name" value="ENTEROCHELIN ESTERASE-RELATED"/>
    <property type="match status" value="1"/>
</dbReference>
<dbReference type="InterPro" id="IPR000801">
    <property type="entry name" value="Esterase-like"/>
</dbReference>
<keyword evidence="2" id="KW-1185">Reference proteome</keyword>
<dbReference type="GO" id="GO:0016747">
    <property type="term" value="F:acyltransferase activity, transferring groups other than amino-acyl groups"/>
    <property type="evidence" value="ECO:0007669"/>
    <property type="project" value="TreeGrafter"/>
</dbReference>
<dbReference type="GO" id="GO:0016787">
    <property type="term" value="F:hydrolase activity"/>
    <property type="evidence" value="ECO:0007669"/>
    <property type="project" value="UniProtKB-KW"/>
</dbReference>
<dbReference type="OrthoDB" id="9803578at2"/>
<dbReference type="STRING" id="1121322.SAMN02745136_03025"/>
<dbReference type="RefSeq" id="WP_073277386.1">
    <property type="nucleotide sequence ID" value="NZ_FRAC01000015.1"/>
</dbReference>
<dbReference type="Gene3D" id="3.40.50.1820">
    <property type="entry name" value="alpha/beta hydrolase"/>
    <property type="match status" value="1"/>
</dbReference>
<proteinExistence type="predicted"/>
<dbReference type="Proteomes" id="UP000184386">
    <property type="component" value="Unassembled WGS sequence"/>
</dbReference>
<name>A0A1M6UCB4_9FIRM</name>
<sequence>MALLQVNFFSNSLMRTVTVHAIIPADKRNFDGKLLREKKPFKTLYLLHGLLGDDTDWIGGTRIQRWAQDQNLAVIMPAGENHFYVDSENSGEKYGEFIGKELVEFTRDLFPLSDKREDTFIAGLSMGGYGAIRNGLKYQDTFSHIAGLSSGFIQEGVLASKENDTFFTGSRKFYTSVFGNLEKLEGSDKDYKALIRNLKEKGLEIPRIYLCCGTEDFLLQANRDYRDFLQKEEIDFTYEEGPGSHDWDFWDTYIKRVLDWLPLENAAQGISSGNVH</sequence>
<evidence type="ECO:0000313" key="2">
    <source>
        <dbReference type="Proteomes" id="UP000184386"/>
    </source>
</evidence>
<gene>
    <name evidence="1" type="ORF">SAMN02745136_03025</name>
</gene>
<dbReference type="InterPro" id="IPR029058">
    <property type="entry name" value="AB_hydrolase_fold"/>
</dbReference>
<evidence type="ECO:0000313" key="1">
    <source>
        <dbReference type="EMBL" id="SHK66810.1"/>
    </source>
</evidence>
<dbReference type="PANTHER" id="PTHR48098:SF1">
    <property type="entry name" value="DIACYLGLYCEROL ACYLTRANSFERASE_MYCOLYLTRANSFERASE AG85A"/>
    <property type="match status" value="1"/>
</dbReference>
<keyword evidence="1" id="KW-0378">Hydrolase</keyword>
<dbReference type="Pfam" id="PF00756">
    <property type="entry name" value="Esterase"/>
    <property type="match status" value="1"/>
</dbReference>
<protein>
    <submittedName>
        <fullName evidence="1">S-formylglutathione hydrolase FrmB</fullName>
    </submittedName>
</protein>
<dbReference type="AlphaFoldDB" id="A0A1M6UCB4"/>
<dbReference type="InterPro" id="IPR050583">
    <property type="entry name" value="Mycobacterial_A85_antigen"/>
</dbReference>
<organism evidence="1 2">
    <name type="scientific">Anaerocolumna jejuensis DSM 15929</name>
    <dbReference type="NCBI Taxonomy" id="1121322"/>
    <lineage>
        <taxon>Bacteria</taxon>
        <taxon>Bacillati</taxon>
        <taxon>Bacillota</taxon>
        <taxon>Clostridia</taxon>
        <taxon>Lachnospirales</taxon>
        <taxon>Lachnospiraceae</taxon>
        <taxon>Anaerocolumna</taxon>
    </lineage>
</organism>
<dbReference type="EMBL" id="FRAC01000015">
    <property type="protein sequence ID" value="SHK66810.1"/>
    <property type="molecule type" value="Genomic_DNA"/>
</dbReference>
<dbReference type="SUPFAM" id="SSF53474">
    <property type="entry name" value="alpha/beta-Hydrolases"/>
    <property type="match status" value="1"/>
</dbReference>
<accession>A0A1M6UCB4</accession>
<reference evidence="1 2" key="1">
    <citation type="submission" date="2016-11" db="EMBL/GenBank/DDBJ databases">
        <authorList>
            <person name="Jaros S."/>
            <person name="Januszkiewicz K."/>
            <person name="Wedrychowicz H."/>
        </authorList>
    </citation>
    <scope>NUCLEOTIDE SEQUENCE [LARGE SCALE GENOMIC DNA]</scope>
    <source>
        <strain evidence="1 2">DSM 15929</strain>
    </source>
</reference>